<feature type="compositionally biased region" description="Polar residues" evidence="6">
    <location>
        <begin position="1047"/>
        <end position="1057"/>
    </location>
</feature>
<feature type="transmembrane region" description="Helical" evidence="7">
    <location>
        <begin position="78"/>
        <end position="97"/>
    </location>
</feature>
<feature type="compositionally biased region" description="Polar residues" evidence="6">
    <location>
        <begin position="653"/>
        <end position="673"/>
    </location>
</feature>
<dbReference type="Pfam" id="PF05833">
    <property type="entry name" value="NFACT_N"/>
    <property type="match status" value="1"/>
</dbReference>
<sequence>MVVIESGTRIHSTEQALEKNPIPSHFSSKLRKYLNSRRLTGIKQLGFDRIIDMEFASGLGVNVEGTYHLICEFYSSSYILNTLFICLFILFLGTVRISDELTIEPGKIYNYQNATKLKPPSKEQIISTLMQAGPKDSLKKVLGYIPCYSGGLSEHVILEANLDPNLKVVRDMNISIGAFDNKTAVGNDADEYLSLVLNQTKNKVGIIIKKVNSFQTAVDTFYSKIDAIRIIKQVNTKESNVKKKLENMKLEQAARIEKLDLLQQGYLKKAQLITANLDYIEQVLLLIRSALAAEIDWDELKELVEQQKQANHPVAKNIHSLNLASNKVTVSFDSEEQSSSGPTLAEIDLELTAFSNAQSYFDLQKQTISKLARTKASEEMAYKKAEKKITGKSSFQKKQSNLDLVLKANRKPMWFEAFIWFISSDGYLAVGGKDMQQNEQLVRKYLKKDDIYVHADTHGSTSVVLINNYPGKPIPISTLIQAGDMAICHSKAWESKIITSAYWVNSDQVSKKANTGEYLPTGSFMIRGKKNFLPPTSLVYGFGILFRIEKNPDYEDEDEEDEKSYIYSNFNAPKNSDESFDKLREKYNLDLVDELTEIKDSRLPAFISGKAQDSLISNGERQPNSQTNYTSTNEPIITKKRISSKQRKEMKKNNTAGQNQAEKSDPSGITKSLSVLELDRTDENQRGVSEENFREKGSKGDSNKNTYNSSKSKSKEKLDNQQKQNPRRKKANGKNNKNNRGFDDFEDDEIEKEIRDSLLKTSSKTKKKDKKLKGIPPLQKSNTKSNNIKPSFKSEQSKELNAQYPAPVVTELDFEQTEEFTGLKNEFLKLTKNLTSNPDPSNFKYLLKYAIPMCAPYNTLKNYKYKVKLTPGDLKKGKSTKMAKNLFVHSANKELETLAKSFKHESKELNNDEGEIEMENKVKEMDNAQIELKLLKLMNDNEMISVILGNSKVSAPNLEKVKLASKQQKKSSKQSKNSKSKSKEKLDNQQKQNPRRKKANGKNNKNNRGFDDFEDDEIEKEIRDSLLKTSSKIKKKDKKLKGIPPLQKSNTKSNNIKPSFKSEQSKELNAQYPAPVVTELDFEQTEEFTGLKNEFLKLTKNLTSNPDPSNFKYLLKYAIPMCAPYNTLKNYKYKVKLTPGDLKKGKSTKMAKNLFVHSANKELETLAKSFKHESKELNNDEGEIEMENKVKEMDNAQIELKLLKLMNDNEMISVILGNSKVSAPNLEKVKLASKQQKKSSKQSKK</sequence>
<feature type="coiled-coil region" evidence="5">
    <location>
        <begin position="892"/>
        <end position="938"/>
    </location>
</feature>
<comment type="similarity">
    <text evidence="2">Belongs to the NEMF family.</text>
</comment>
<evidence type="ECO:0000256" key="7">
    <source>
        <dbReference type="SAM" id="Phobius"/>
    </source>
</evidence>
<feature type="region of interest" description="Disordered" evidence="6">
    <location>
        <begin position="962"/>
        <end position="1012"/>
    </location>
</feature>
<dbReference type="AlphaFoldDB" id="A0A1R1YDS5"/>
<keyword evidence="11" id="KW-1185">Reference proteome</keyword>
<dbReference type="EMBL" id="LSSN01000248">
    <property type="protein sequence ID" value="OMJ24955.1"/>
    <property type="molecule type" value="Genomic_DNA"/>
</dbReference>
<dbReference type="OrthoDB" id="207084at2759"/>
<feature type="region of interest" description="Disordered" evidence="6">
    <location>
        <begin position="761"/>
        <end position="800"/>
    </location>
</feature>
<proteinExistence type="inferred from homology"/>
<evidence type="ECO:0000259" key="9">
    <source>
        <dbReference type="Pfam" id="PF11923"/>
    </source>
</evidence>
<dbReference type="Pfam" id="PF05670">
    <property type="entry name" value="NFACT-R_1"/>
    <property type="match status" value="1"/>
</dbReference>
<comment type="caution">
    <text evidence="10">The sequence shown here is derived from an EMBL/GenBank/DDBJ whole genome shotgun (WGS) entry which is preliminary data.</text>
</comment>
<feature type="domain" description="NFACT protein C-terminal" evidence="9">
    <location>
        <begin position="828"/>
        <end position="953"/>
    </location>
</feature>
<feature type="compositionally biased region" description="Polar residues" evidence="6">
    <location>
        <begin position="779"/>
        <end position="789"/>
    </location>
</feature>
<dbReference type="PANTHER" id="PTHR15239">
    <property type="entry name" value="NUCLEAR EXPORT MEDIATOR FACTOR NEMF"/>
    <property type="match status" value="1"/>
</dbReference>
<evidence type="ECO:0000256" key="1">
    <source>
        <dbReference type="ARBA" id="ARBA00004496"/>
    </source>
</evidence>
<keyword evidence="7" id="KW-1133">Transmembrane helix</keyword>
<dbReference type="Gene3D" id="2.30.310.10">
    <property type="entry name" value="ibrinogen binding protein from staphylococcus aureus domain"/>
    <property type="match status" value="1"/>
</dbReference>
<dbReference type="GO" id="GO:0000049">
    <property type="term" value="F:tRNA binding"/>
    <property type="evidence" value="ECO:0007669"/>
    <property type="project" value="TreeGrafter"/>
</dbReference>
<gene>
    <name evidence="10" type="ORF">AYI70_g1229</name>
</gene>
<accession>A0A1R1YDS5</accession>
<evidence type="ECO:0000259" key="8">
    <source>
        <dbReference type="Pfam" id="PF05670"/>
    </source>
</evidence>
<evidence type="ECO:0000313" key="11">
    <source>
        <dbReference type="Proteomes" id="UP000187283"/>
    </source>
</evidence>
<dbReference type="GO" id="GO:1990112">
    <property type="term" value="C:RQC complex"/>
    <property type="evidence" value="ECO:0007669"/>
    <property type="project" value="TreeGrafter"/>
</dbReference>
<feature type="compositionally biased region" description="Basic and acidic residues" evidence="6">
    <location>
        <begin position="677"/>
        <end position="702"/>
    </location>
</feature>
<dbReference type="GO" id="GO:0005737">
    <property type="term" value="C:cytoplasm"/>
    <property type="evidence" value="ECO:0007669"/>
    <property type="project" value="UniProtKB-SubCell"/>
</dbReference>
<name>A0A1R1YDS5_9FUNG</name>
<evidence type="ECO:0000256" key="3">
    <source>
        <dbReference type="ARBA" id="ARBA00022490"/>
    </source>
</evidence>
<dbReference type="InterPro" id="IPR051608">
    <property type="entry name" value="RQC_Subunit_NEMF"/>
</dbReference>
<dbReference type="STRING" id="133412.A0A1R1YDS5"/>
<keyword evidence="3" id="KW-0963">Cytoplasm</keyword>
<dbReference type="Pfam" id="PF11923">
    <property type="entry name" value="NFACT-C"/>
    <property type="match status" value="2"/>
</dbReference>
<evidence type="ECO:0000313" key="10">
    <source>
        <dbReference type="EMBL" id="OMJ24955.1"/>
    </source>
</evidence>
<feature type="region of interest" description="Disordered" evidence="6">
    <location>
        <begin position="614"/>
        <end position="744"/>
    </location>
</feature>
<feature type="compositionally biased region" description="Basic residues" evidence="6">
    <location>
        <begin position="967"/>
        <end position="980"/>
    </location>
</feature>
<feature type="compositionally biased region" description="Polar residues" evidence="6">
    <location>
        <begin position="614"/>
        <end position="635"/>
    </location>
</feature>
<keyword evidence="7" id="KW-0812">Transmembrane</keyword>
<evidence type="ECO:0000256" key="2">
    <source>
        <dbReference type="ARBA" id="ARBA00008318"/>
    </source>
</evidence>
<comment type="subcellular location">
    <subcellularLocation>
        <location evidence="1">Cytoplasm</location>
    </subcellularLocation>
</comment>
<feature type="coiled-coil region" evidence="5">
    <location>
        <begin position="1160"/>
        <end position="1206"/>
    </location>
</feature>
<reference evidence="10 11" key="1">
    <citation type="submission" date="2017-01" db="EMBL/GenBank/DDBJ databases">
        <authorList>
            <person name="Mah S.A."/>
            <person name="Swanson W.J."/>
            <person name="Moy G.W."/>
            <person name="Vacquier V.D."/>
        </authorList>
    </citation>
    <scope>NUCLEOTIDE SEQUENCE [LARGE SCALE GENOMIC DNA]</scope>
    <source>
        <strain evidence="10 11">GSMNP</strain>
    </source>
</reference>
<feature type="compositionally biased region" description="Basic residues" evidence="6">
    <location>
        <begin position="763"/>
        <end position="773"/>
    </location>
</feature>
<feature type="compositionally biased region" description="Basic residues" evidence="6">
    <location>
        <begin position="638"/>
        <end position="650"/>
    </location>
</feature>
<protein>
    <submittedName>
        <fullName evidence="10">Nuclear export mediator factor Nemf</fullName>
    </submittedName>
</protein>
<feature type="domain" description="NFACT RNA-binding" evidence="8">
    <location>
        <begin position="418"/>
        <end position="528"/>
    </location>
</feature>
<dbReference type="InterPro" id="IPR008532">
    <property type="entry name" value="NFACT_RNA-bd"/>
</dbReference>
<dbReference type="InterPro" id="IPR021846">
    <property type="entry name" value="NFACT-C"/>
</dbReference>
<dbReference type="GO" id="GO:0043023">
    <property type="term" value="F:ribosomal large subunit binding"/>
    <property type="evidence" value="ECO:0007669"/>
    <property type="project" value="TreeGrafter"/>
</dbReference>
<dbReference type="Proteomes" id="UP000187283">
    <property type="component" value="Unassembled WGS sequence"/>
</dbReference>
<evidence type="ECO:0000256" key="5">
    <source>
        <dbReference type="SAM" id="Coils"/>
    </source>
</evidence>
<keyword evidence="4 5" id="KW-0175">Coiled coil</keyword>
<dbReference type="GO" id="GO:0072344">
    <property type="term" value="P:rescue of stalled ribosome"/>
    <property type="evidence" value="ECO:0007669"/>
    <property type="project" value="TreeGrafter"/>
</dbReference>
<keyword evidence="7" id="KW-0472">Membrane</keyword>
<dbReference type="PANTHER" id="PTHR15239:SF6">
    <property type="entry name" value="RIBOSOME QUALITY CONTROL COMPLEX SUBUNIT NEMF"/>
    <property type="match status" value="1"/>
</dbReference>
<feature type="region of interest" description="Disordered" evidence="6">
    <location>
        <begin position="1033"/>
        <end position="1068"/>
    </location>
</feature>
<evidence type="ECO:0000256" key="4">
    <source>
        <dbReference type="ARBA" id="ARBA00023054"/>
    </source>
</evidence>
<evidence type="ECO:0000256" key="6">
    <source>
        <dbReference type="SAM" id="MobiDB-lite"/>
    </source>
</evidence>
<feature type="domain" description="NFACT protein C-terminal" evidence="9">
    <location>
        <begin position="1096"/>
        <end position="1221"/>
    </location>
</feature>
<organism evidence="10 11">
    <name type="scientific">Smittium culicis</name>
    <dbReference type="NCBI Taxonomy" id="133412"/>
    <lineage>
        <taxon>Eukaryota</taxon>
        <taxon>Fungi</taxon>
        <taxon>Fungi incertae sedis</taxon>
        <taxon>Zoopagomycota</taxon>
        <taxon>Kickxellomycotina</taxon>
        <taxon>Harpellomycetes</taxon>
        <taxon>Harpellales</taxon>
        <taxon>Legeriomycetaceae</taxon>
        <taxon>Smittium</taxon>
    </lineage>
</organism>